<dbReference type="InterPro" id="IPR003953">
    <property type="entry name" value="FAD-dep_OxRdtase_2_FAD-bd"/>
</dbReference>
<dbReference type="EMBL" id="JBEZFP010000179">
    <property type="protein sequence ID" value="MEU8139503.1"/>
    <property type="molecule type" value="Genomic_DNA"/>
</dbReference>
<keyword evidence="2" id="KW-0285">Flavoprotein</keyword>
<evidence type="ECO:0000313" key="7">
    <source>
        <dbReference type="Proteomes" id="UP001551482"/>
    </source>
</evidence>
<dbReference type="InterPro" id="IPR036188">
    <property type="entry name" value="FAD/NAD-bd_sf"/>
</dbReference>
<evidence type="ECO:0000256" key="3">
    <source>
        <dbReference type="ARBA" id="ARBA00022827"/>
    </source>
</evidence>
<name>A0ABV3DUS6_9ACTN</name>
<comment type="cofactor">
    <cofactor evidence="1">
        <name>FAD</name>
        <dbReference type="ChEBI" id="CHEBI:57692"/>
    </cofactor>
</comment>
<dbReference type="Proteomes" id="UP001551482">
    <property type="component" value="Unassembled WGS sequence"/>
</dbReference>
<dbReference type="PANTHER" id="PTHR43400:SF10">
    <property type="entry name" value="3-OXOSTEROID 1-DEHYDROGENASE"/>
    <property type="match status" value="1"/>
</dbReference>
<sequence length="539" mass="57846">MSDTQQWDRVVDVIVVGSGGAALTAATLAHDGGAEVLVLEKADQLGGTTAVSGGVMWLPGNHHMAEGTDNREDALAYIRAIAGGREHDPELLEVFVDTAPQTLRYLEDHTPLRTHVTALVDYYRTWELPGSRSLPGRAVEPDPYPVGSELPDWVDKLASRGTLMSLGAATTLSEDMAPKTPELLAELARREAEDIRPKGAALIARLFKGLLERGVETLLGTPTRSLVIADGEVVGVHAEHEGRTLTVGARKGVVLACGGFEWNPQLVRAHIGYDVQPLSPWRNNTGDGLTMAVAAGAELGNMTSYWGTPAMIDPDITRDGEHVPQFEWGRAEPASIIVNREGRRFGNEALPYNDFPKLFGAFDGVGFPNSGPAYLIFDRTVRDSQRILSMLPGGPDPEWVHRAETVEDLARRIGVDPAALEATVTRYNEYAEKGEDPDFDRTTRGLMAPGRVAPLREAPFYAVEILPGTLGTNGGPRVDRDGRVRRQGGGVVPGLYAAGNTTANLFGWAYPSGGATIAGGVVFGYLAGRHAASRPARQV</sequence>
<dbReference type="RefSeq" id="WP_358363639.1">
    <property type="nucleotide sequence ID" value="NZ_JBEZFP010000179.1"/>
</dbReference>
<protein>
    <submittedName>
        <fullName evidence="6">FAD-dependent oxidoreductase</fullName>
    </submittedName>
</protein>
<organism evidence="6 7">
    <name type="scientific">Streptodolium elevatio</name>
    <dbReference type="NCBI Taxonomy" id="3157996"/>
    <lineage>
        <taxon>Bacteria</taxon>
        <taxon>Bacillati</taxon>
        <taxon>Actinomycetota</taxon>
        <taxon>Actinomycetes</taxon>
        <taxon>Kitasatosporales</taxon>
        <taxon>Streptomycetaceae</taxon>
        <taxon>Streptodolium</taxon>
    </lineage>
</organism>
<evidence type="ECO:0000313" key="6">
    <source>
        <dbReference type="EMBL" id="MEU8139503.1"/>
    </source>
</evidence>
<dbReference type="InterPro" id="IPR027477">
    <property type="entry name" value="Succ_DH/fumarate_Rdtase_cat_sf"/>
</dbReference>
<dbReference type="Pfam" id="PF00890">
    <property type="entry name" value="FAD_binding_2"/>
    <property type="match status" value="1"/>
</dbReference>
<proteinExistence type="predicted"/>
<keyword evidence="7" id="KW-1185">Reference proteome</keyword>
<dbReference type="Gene3D" id="3.50.50.60">
    <property type="entry name" value="FAD/NAD(P)-binding domain"/>
    <property type="match status" value="2"/>
</dbReference>
<reference evidence="6 7" key="1">
    <citation type="submission" date="2024-06" db="EMBL/GenBank/DDBJ databases">
        <title>The Natural Products Discovery Center: Release of the First 8490 Sequenced Strains for Exploring Actinobacteria Biosynthetic Diversity.</title>
        <authorList>
            <person name="Kalkreuter E."/>
            <person name="Kautsar S.A."/>
            <person name="Yang D."/>
            <person name="Bader C.D."/>
            <person name="Teijaro C.N."/>
            <person name="Fluegel L."/>
            <person name="Davis C.M."/>
            <person name="Simpson J.R."/>
            <person name="Lauterbach L."/>
            <person name="Steele A.D."/>
            <person name="Gui C."/>
            <person name="Meng S."/>
            <person name="Li G."/>
            <person name="Viehrig K."/>
            <person name="Ye F."/>
            <person name="Su P."/>
            <person name="Kiefer A.F."/>
            <person name="Nichols A."/>
            <person name="Cepeda A.J."/>
            <person name="Yan W."/>
            <person name="Fan B."/>
            <person name="Jiang Y."/>
            <person name="Adhikari A."/>
            <person name="Zheng C.-J."/>
            <person name="Schuster L."/>
            <person name="Cowan T.M."/>
            <person name="Smanski M.J."/>
            <person name="Chevrette M.G."/>
            <person name="De Carvalho L.P.S."/>
            <person name="Shen B."/>
        </authorList>
    </citation>
    <scope>NUCLEOTIDE SEQUENCE [LARGE SCALE GENOMIC DNA]</scope>
    <source>
        <strain evidence="6 7">NPDC048946</strain>
    </source>
</reference>
<dbReference type="SUPFAM" id="SSF51905">
    <property type="entry name" value="FAD/NAD(P)-binding domain"/>
    <property type="match status" value="1"/>
</dbReference>
<dbReference type="Gene3D" id="3.90.700.10">
    <property type="entry name" value="Succinate dehydrogenase/fumarate reductase flavoprotein, catalytic domain"/>
    <property type="match status" value="1"/>
</dbReference>
<accession>A0ABV3DUS6</accession>
<evidence type="ECO:0000256" key="1">
    <source>
        <dbReference type="ARBA" id="ARBA00001974"/>
    </source>
</evidence>
<evidence type="ECO:0000256" key="2">
    <source>
        <dbReference type="ARBA" id="ARBA00022630"/>
    </source>
</evidence>
<evidence type="ECO:0000256" key="4">
    <source>
        <dbReference type="ARBA" id="ARBA00023002"/>
    </source>
</evidence>
<evidence type="ECO:0000259" key="5">
    <source>
        <dbReference type="Pfam" id="PF00890"/>
    </source>
</evidence>
<dbReference type="PRINTS" id="PR00411">
    <property type="entry name" value="PNDRDTASEI"/>
</dbReference>
<comment type="caution">
    <text evidence="6">The sequence shown here is derived from an EMBL/GenBank/DDBJ whole genome shotgun (WGS) entry which is preliminary data.</text>
</comment>
<dbReference type="InterPro" id="IPR050315">
    <property type="entry name" value="FAD-oxidoreductase_2"/>
</dbReference>
<feature type="domain" description="FAD-dependent oxidoreductase 2 FAD-binding" evidence="5">
    <location>
        <begin position="12"/>
        <end position="517"/>
    </location>
</feature>
<keyword evidence="4" id="KW-0560">Oxidoreductase</keyword>
<keyword evidence="3" id="KW-0274">FAD</keyword>
<gene>
    <name evidence="6" type="ORF">AB0C36_39145</name>
</gene>
<dbReference type="SUPFAM" id="SSF56425">
    <property type="entry name" value="Succinate dehydrogenase/fumarate reductase flavoprotein, catalytic domain"/>
    <property type="match status" value="1"/>
</dbReference>
<dbReference type="PANTHER" id="PTHR43400">
    <property type="entry name" value="FUMARATE REDUCTASE"/>
    <property type="match status" value="1"/>
</dbReference>